<name>A0ABV7YYY0_9BACT</name>
<dbReference type="Pfam" id="PF07920">
    <property type="entry name" value="DUF1684"/>
    <property type="match status" value="1"/>
</dbReference>
<accession>A0ABV7YYY0</accession>
<sequence length="290" mass="32935">MKTYLFGFVFLLLLSSIVFKIDDYEKEIMEWRKGRAEELKNENGWLNLAGLFWLKEGENSFGTDISNDIIFPNGKAKPFMGKFVLANGVVTFSSLLKKQILINNIGSQEAQLFPSEENKVSSFGSLRWFVIKRGQKYGVRLRDLESEFLQEFKGISYFDIDPSWRVKAKYEKTVGQTIGILDVTGQTNQLESPGKVTFSRKGKLYSMHAIAEGEQLFFVFGDKTNKISTYGAGRFLYAPMPKESGEIFLDFNKAQNPPCAFTPFATCPLPPEQNMLDLEVTAGEKNYHLD</sequence>
<evidence type="ECO:0000313" key="2">
    <source>
        <dbReference type="Proteomes" id="UP001595616"/>
    </source>
</evidence>
<keyword evidence="2" id="KW-1185">Reference proteome</keyword>
<dbReference type="PANTHER" id="PTHR41913:SF1">
    <property type="entry name" value="DUF1684 DOMAIN-CONTAINING PROTEIN"/>
    <property type="match status" value="1"/>
</dbReference>
<organism evidence="1 2">
    <name type="scientific">Lacihabitans lacunae</name>
    <dbReference type="NCBI Taxonomy" id="1028214"/>
    <lineage>
        <taxon>Bacteria</taxon>
        <taxon>Pseudomonadati</taxon>
        <taxon>Bacteroidota</taxon>
        <taxon>Cytophagia</taxon>
        <taxon>Cytophagales</taxon>
        <taxon>Leadbetterellaceae</taxon>
        <taxon>Lacihabitans</taxon>
    </lineage>
</organism>
<dbReference type="PANTHER" id="PTHR41913">
    <property type="entry name" value="DUF1684 DOMAIN-CONTAINING PROTEIN"/>
    <property type="match status" value="1"/>
</dbReference>
<protein>
    <submittedName>
        <fullName evidence="1">DUF1684 domain-containing protein</fullName>
    </submittedName>
</protein>
<comment type="caution">
    <text evidence="1">The sequence shown here is derived from an EMBL/GenBank/DDBJ whole genome shotgun (WGS) entry which is preliminary data.</text>
</comment>
<proteinExistence type="predicted"/>
<dbReference type="InterPro" id="IPR012467">
    <property type="entry name" value="DUF1684"/>
</dbReference>
<dbReference type="EMBL" id="JBHRYQ010000001">
    <property type="protein sequence ID" value="MFC3812141.1"/>
    <property type="molecule type" value="Genomic_DNA"/>
</dbReference>
<dbReference type="RefSeq" id="WP_379839007.1">
    <property type="nucleotide sequence ID" value="NZ_JBHRYQ010000001.1"/>
</dbReference>
<evidence type="ECO:0000313" key="1">
    <source>
        <dbReference type="EMBL" id="MFC3812141.1"/>
    </source>
</evidence>
<dbReference type="Proteomes" id="UP001595616">
    <property type="component" value="Unassembled WGS sequence"/>
</dbReference>
<reference evidence="2" key="1">
    <citation type="journal article" date="2019" name="Int. J. Syst. Evol. Microbiol.">
        <title>The Global Catalogue of Microorganisms (GCM) 10K type strain sequencing project: providing services to taxonomists for standard genome sequencing and annotation.</title>
        <authorList>
            <consortium name="The Broad Institute Genomics Platform"/>
            <consortium name="The Broad Institute Genome Sequencing Center for Infectious Disease"/>
            <person name="Wu L."/>
            <person name="Ma J."/>
        </authorList>
    </citation>
    <scope>NUCLEOTIDE SEQUENCE [LARGE SCALE GENOMIC DNA]</scope>
    <source>
        <strain evidence="2">CECT 7956</strain>
    </source>
</reference>
<gene>
    <name evidence="1" type="ORF">ACFOOI_15880</name>
</gene>